<dbReference type="InterPro" id="IPR017946">
    <property type="entry name" value="PLC-like_Pdiesterase_TIM-brl"/>
</dbReference>
<dbReference type="PANTHER" id="PTHR13593:SF140">
    <property type="entry name" value="PLC-LIKE PHOSPHODIESTERASE"/>
    <property type="match status" value="1"/>
</dbReference>
<dbReference type="OrthoDB" id="7984201at2759"/>
<dbReference type="GO" id="GO:0008081">
    <property type="term" value="F:phosphoric diester hydrolase activity"/>
    <property type="evidence" value="ECO:0007669"/>
    <property type="project" value="InterPro"/>
</dbReference>
<reference evidence="2 3" key="1">
    <citation type="journal article" date="2019" name="New Phytol.">
        <title>Comparative genomics reveals unique wood-decay strategies and fruiting body development in the Schizophyllaceae.</title>
        <authorList>
            <person name="Almasi E."/>
            <person name="Sahu N."/>
            <person name="Krizsan K."/>
            <person name="Balint B."/>
            <person name="Kovacs G.M."/>
            <person name="Kiss B."/>
            <person name="Cseklye J."/>
            <person name="Drula E."/>
            <person name="Henrissat B."/>
            <person name="Nagy I."/>
            <person name="Chovatia M."/>
            <person name="Adam C."/>
            <person name="LaButti K."/>
            <person name="Lipzen A."/>
            <person name="Riley R."/>
            <person name="Grigoriev I.V."/>
            <person name="Nagy L.G."/>
        </authorList>
    </citation>
    <scope>NUCLEOTIDE SEQUENCE [LARGE SCALE GENOMIC DNA]</scope>
    <source>
        <strain evidence="2 3">NL-1724</strain>
    </source>
</reference>
<evidence type="ECO:0000256" key="1">
    <source>
        <dbReference type="SAM" id="SignalP"/>
    </source>
</evidence>
<dbReference type="AlphaFoldDB" id="A0A550CQD4"/>
<feature type="signal peptide" evidence="1">
    <location>
        <begin position="1"/>
        <end position="18"/>
    </location>
</feature>
<dbReference type="GO" id="GO:0006629">
    <property type="term" value="P:lipid metabolic process"/>
    <property type="evidence" value="ECO:0007669"/>
    <property type="project" value="InterPro"/>
</dbReference>
<organism evidence="2 3">
    <name type="scientific">Schizophyllum amplum</name>
    <dbReference type="NCBI Taxonomy" id="97359"/>
    <lineage>
        <taxon>Eukaryota</taxon>
        <taxon>Fungi</taxon>
        <taxon>Dikarya</taxon>
        <taxon>Basidiomycota</taxon>
        <taxon>Agaricomycotina</taxon>
        <taxon>Agaricomycetes</taxon>
        <taxon>Agaricomycetidae</taxon>
        <taxon>Agaricales</taxon>
        <taxon>Schizophyllaceae</taxon>
        <taxon>Schizophyllum</taxon>
    </lineage>
</organism>
<dbReference type="SUPFAM" id="SSF51695">
    <property type="entry name" value="PLC-like phosphodiesterases"/>
    <property type="match status" value="1"/>
</dbReference>
<sequence>MLGLSALLPLLVVPFASAAPKSRATTCNGHAELCDRSYGNVTFMGSHDSFAYSDDPLALARDQEVDIPSQLDLGVRLLQAQSHMNGDDLHFCHTSCILFDGGKVVDYLTVVKTWLDSNTEEVLTLLFTNPEAVSLTDVWKPAFDDSGISDLVYVPPNLPMKQSDWPTLGDMIDSGKRVVVFMDADSDPSQVDFILPEFDMIWETPYGYTDDSFPCSIDRTSNAQSTADHMYMINHSLNLKIGDITISDPGEADTTNGVDSIVAAADKCVSYSEDNTYPSFVLLDFVNLGDAKAAVDKLNGF</sequence>
<evidence type="ECO:0000313" key="2">
    <source>
        <dbReference type="EMBL" id="TRM66997.1"/>
    </source>
</evidence>
<keyword evidence="1" id="KW-0732">Signal</keyword>
<protein>
    <submittedName>
        <fullName evidence="2">PLC-like phosphodiesterase</fullName>
    </submittedName>
</protein>
<gene>
    <name evidence="2" type="ORF">BD626DRAFT_535023</name>
</gene>
<accession>A0A550CQD4</accession>
<dbReference type="Pfam" id="PF26146">
    <property type="entry name" value="PI-PLC_X"/>
    <property type="match status" value="1"/>
</dbReference>
<name>A0A550CQD4_9AGAR</name>
<dbReference type="EMBL" id="VDMD01000003">
    <property type="protein sequence ID" value="TRM66997.1"/>
    <property type="molecule type" value="Genomic_DNA"/>
</dbReference>
<comment type="caution">
    <text evidence="2">The sequence shown here is derived from an EMBL/GenBank/DDBJ whole genome shotgun (WGS) entry which is preliminary data.</text>
</comment>
<proteinExistence type="predicted"/>
<dbReference type="Proteomes" id="UP000320762">
    <property type="component" value="Unassembled WGS sequence"/>
</dbReference>
<dbReference type="STRING" id="97359.A0A550CQD4"/>
<keyword evidence="3" id="KW-1185">Reference proteome</keyword>
<dbReference type="PANTHER" id="PTHR13593">
    <property type="match status" value="1"/>
</dbReference>
<evidence type="ECO:0000313" key="3">
    <source>
        <dbReference type="Proteomes" id="UP000320762"/>
    </source>
</evidence>
<dbReference type="InterPro" id="IPR051057">
    <property type="entry name" value="PI-PLC_domain"/>
</dbReference>
<feature type="chain" id="PRO_5022191597" evidence="1">
    <location>
        <begin position="19"/>
        <end position="301"/>
    </location>
</feature>
<dbReference type="Gene3D" id="3.20.20.190">
    <property type="entry name" value="Phosphatidylinositol (PI) phosphodiesterase"/>
    <property type="match status" value="1"/>
</dbReference>